<dbReference type="RefSeq" id="WP_153344147.1">
    <property type="nucleotide sequence ID" value="NZ_WEGI01000008.1"/>
</dbReference>
<organism evidence="2 3">
    <name type="scientific">Nocardia aurantia</name>
    <dbReference type="NCBI Taxonomy" id="2585199"/>
    <lineage>
        <taxon>Bacteria</taxon>
        <taxon>Bacillati</taxon>
        <taxon>Actinomycetota</taxon>
        <taxon>Actinomycetes</taxon>
        <taxon>Mycobacteriales</taxon>
        <taxon>Nocardiaceae</taxon>
        <taxon>Nocardia</taxon>
    </lineage>
</organism>
<dbReference type="Gene3D" id="3.10.180.10">
    <property type="entry name" value="2,3-Dihydroxybiphenyl 1,2-Dioxygenase, domain 1"/>
    <property type="match status" value="1"/>
</dbReference>
<evidence type="ECO:0000259" key="1">
    <source>
        <dbReference type="Pfam" id="PF06983"/>
    </source>
</evidence>
<proteinExistence type="predicted"/>
<keyword evidence="3" id="KW-1185">Reference proteome</keyword>
<dbReference type="Proteomes" id="UP000431401">
    <property type="component" value="Unassembled WGS sequence"/>
</dbReference>
<evidence type="ECO:0000313" key="2">
    <source>
        <dbReference type="EMBL" id="MQY28307.1"/>
    </source>
</evidence>
<dbReference type="InterPro" id="IPR009725">
    <property type="entry name" value="3_dmu_93_MTrfase"/>
</dbReference>
<sequence length="149" mass="15815">MTIVTTFLWFDHGAEEAAVFYTGLIPGSEITEIARNADGSAFVVSLVLAGHTVSLLNGGPDHPLSEAASLQVLVDTQDEVDRLWDALTSDGGAPGPCGWLVDRYGLSWQIIPTTLPELMSGERAAAVGDALRGMSKIDIQGLRDAHDQP</sequence>
<dbReference type="SUPFAM" id="SSF54593">
    <property type="entry name" value="Glyoxalase/Bleomycin resistance protein/Dihydroxybiphenyl dioxygenase"/>
    <property type="match status" value="1"/>
</dbReference>
<comment type="caution">
    <text evidence="2">The sequence shown here is derived from an EMBL/GenBank/DDBJ whole genome shotgun (WGS) entry which is preliminary data.</text>
</comment>
<dbReference type="EMBL" id="WEGI01000008">
    <property type="protein sequence ID" value="MQY28307.1"/>
    <property type="molecule type" value="Genomic_DNA"/>
</dbReference>
<dbReference type="InterPro" id="IPR028973">
    <property type="entry name" value="PhnB-like"/>
</dbReference>
<dbReference type="PIRSF" id="PIRSF021700">
    <property type="entry name" value="3_dmu_93_MTrfase"/>
    <property type="match status" value="1"/>
</dbReference>
<dbReference type="OrthoDB" id="9806473at2"/>
<gene>
    <name evidence="2" type="ORF">NRB56_38900</name>
</gene>
<dbReference type="CDD" id="cd06588">
    <property type="entry name" value="PhnB_like"/>
    <property type="match status" value="1"/>
</dbReference>
<dbReference type="InterPro" id="IPR029068">
    <property type="entry name" value="Glyas_Bleomycin-R_OHBP_Dase"/>
</dbReference>
<evidence type="ECO:0000313" key="3">
    <source>
        <dbReference type="Proteomes" id="UP000431401"/>
    </source>
</evidence>
<protein>
    <recommendedName>
        <fullName evidence="1">PhnB-like domain-containing protein</fullName>
    </recommendedName>
</protein>
<feature type="domain" description="PhnB-like" evidence="1">
    <location>
        <begin position="4"/>
        <end position="111"/>
    </location>
</feature>
<dbReference type="AlphaFoldDB" id="A0A7K0DRX9"/>
<name>A0A7K0DRX9_9NOCA</name>
<accession>A0A7K0DRX9</accession>
<dbReference type="PANTHER" id="PTHR33990:SF2">
    <property type="entry name" value="PHNB-LIKE DOMAIN-CONTAINING PROTEIN"/>
    <property type="match status" value="1"/>
</dbReference>
<dbReference type="PANTHER" id="PTHR33990">
    <property type="entry name" value="PROTEIN YJDN-RELATED"/>
    <property type="match status" value="1"/>
</dbReference>
<reference evidence="2 3" key="1">
    <citation type="submission" date="2019-10" db="EMBL/GenBank/DDBJ databases">
        <title>Nocardia macrotermitis sp. nov. and Nocardia aurantia sp. nov., isolated from the gut of fungus growing-termite Macrotermes natalensis.</title>
        <authorList>
            <person name="Benndorf R."/>
            <person name="Schwitalla J."/>
            <person name="Martin K."/>
            <person name="De Beer W."/>
            <person name="Kaster A.-K."/>
            <person name="Vollmers J."/>
            <person name="Poulsen M."/>
            <person name="Beemelmanns C."/>
        </authorList>
    </citation>
    <scope>NUCLEOTIDE SEQUENCE [LARGE SCALE GENOMIC DNA]</scope>
    <source>
        <strain evidence="2 3">RB56</strain>
    </source>
</reference>
<dbReference type="Pfam" id="PF06983">
    <property type="entry name" value="3-dmu-9_3-mt"/>
    <property type="match status" value="1"/>
</dbReference>